<evidence type="ECO:0000259" key="1">
    <source>
        <dbReference type="PROSITE" id="PS51462"/>
    </source>
</evidence>
<evidence type="ECO:0000313" key="2">
    <source>
        <dbReference type="EMBL" id="MDP9806294.1"/>
    </source>
</evidence>
<dbReference type="RefSeq" id="WP_307682526.1">
    <property type="nucleotide sequence ID" value="NZ_JAUSQX010000001.1"/>
</dbReference>
<dbReference type="InterPro" id="IPR000086">
    <property type="entry name" value="NUDIX_hydrolase_dom"/>
</dbReference>
<dbReference type="Gene3D" id="3.90.79.10">
    <property type="entry name" value="Nucleoside Triphosphate Pyrophosphohydrolase"/>
    <property type="match status" value="1"/>
</dbReference>
<organism evidence="2 3">
    <name type="scientific">Trueperella bonasi</name>
    <dbReference type="NCBI Taxonomy" id="312286"/>
    <lineage>
        <taxon>Bacteria</taxon>
        <taxon>Bacillati</taxon>
        <taxon>Actinomycetota</taxon>
        <taxon>Actinomycetes</taxon>
        <taxon>Actinomycetales</taxon>
        <taxon>Actinomycetaceae</taxon>
        <taxon>Trueperella</taxon>
    </lineage>
</organism>
<dbReference type="Pfam" id="PF00293">
    <property type="entry name" value="NUDIX"/>
    <property type="match status" value="1"/>
</dbReference>
<dbReference type="PROSITE" id="PS51462">
    <property type="entry name" value="NUDIX"/>
    <property type="match status" value="1"/>
</dbReference>
<evidence type="ECO:0000313" key="3">
    <source>
        <dbReference type="Proteomes" id="UP001243212"/>
    </source>
</evidence>
<dbReference type="EMBL" id="JAUSQX010000001">
    <property type="protein sequence ID" value="MDP9806294.1"/>
    <property type="molecule type" value="Genomic_DNA"/>
</dbReference>
<accession>A0ABT9NG27</accession>
<sequence>MTMTPDSVLANMREWTVSPADDDAQYSLASYRELVERQGDGALWKGEHPAHLTSSLFVLSTDLSQVLLAFHKKAHMWLQFGGHLERADSSLADAALREGREESGLSAFSRFSDQPCDLDIHELGGGFGSMCREHWDIGFVALAERDAVVAVSEESDDVRWFDVDNLPDAGAGDMYPRVRAALAHARAKF</sequence>
<reference evidence="2 3" key="1">
    <citation type="submission" date="2023-07" db="EMBL/GenBank/DDBJ databases">
        <title>Sequencing the genomes of 1000 actinobacteria strains.</title>
        <authorList>
            <person name="Klenk H.-P."/>
        </authorList>
    </citation>
    <scope>NUCLEOTIDE SEQUENCE [LARGE SCALE GENOMIC DNA]</scope>
    <source>
        <strain evidence="2 3">DSM 17163</strain>
    </source>
</reference>
<dbReference type="SUPFAM" id="SSF55811">
    <property type="entry name" value="Nudix"/>
    <property type="match status" value="1"/>
</dbReference>
<feature type="domain" description="Nudix hydrolase" evidence="1">
    <location>
        <begin position="49"/>
        <end position="185"/>
    </location>
</feature>
<protein>
    <submittedName>
        <fullName evidence="2">8-oxo-dGTP pyrophosphatase MutT (NUDIX family)</fullName>
    </submittedName>
</protein>
<keyword evidence="3" id="KW-1185">Reference proteome</keyword>
<gene>
    <name evidence="2" type="ORF">J2S70_000876</name>
</gene>
<dbReference type="InterPro" id="IPR015797">
    <property type="entry name" value="NUDIX_hydrolase-like_dom_sf"/>
</dbReference>
<name>A0ABT9NG27_9ACTO</name>
<dbReference type="Proteomes" id="UP001243212">
    <property type="component" value="Unassembled WGS sequence"/>
</dbReference>
<proteinExistence type="predicted"/>
<dbReference type="CDD" id="cd03674">
    <property type="entry name" value="NUDIX_Hydrolase"/>
    <property type="match status" value="1"/>
</dbReference>
<comment type="caution">
    <text evidence="2">The sequence shown here is derived from an EMBL/GenBank/DDBJ whole genome shotgun (WGS) entry which is preliminary data.</text>
</comment>